<reference evidence="3 4" key="1">
    <citation type="submission" date="2019-05" db="EMBL/GenBank/DDBJ databases">
        <title>Erythrobacter marisflavi sp. nov., isolated from isolated from water of an estuary environment.</title>
        <authorList>
            <person name="Yoon J.-H."/>
        </authorList>
    </citation>
    <scope>NUCLEOTIDE SEQUENCE [LARGE SCALE GENOMIC DNA]</scope>
    <source>
        <strain evidence="3 4">KEM-5</strain>
    </source>
</reference>
<sequence>MVEELNNQIRDFREASSLTQAQLAELMGVSRKTVNTVENGVFAPSVIVALKFAHALETSVEQLFELKSAHDR</sequence>
<dbReference type="CDD" id="cd00093">
    <property type="entry name" value="HTH_XRE"/>
    <property type="match status" value="1"/>
</dbReference>
<name>A0A5S3P652_9SPHN</name>
<evidence type="ECO:0000256" key="1">
    <source>
        <dbReference type="ARBA" id="ARBA00023125"/>
    </source>
</evidence>
<dbReference type="PANTHER" id="PTHR46558:SF11">
    <property type="entry name" value="HTH-TYPE TRANSCRIPTIONAL REGULATOR XRE"/>
    <property type="match status" value="1"/>
</dbReference>
<dbReference type="PROSITE" id="PS50943">
    <property type="entry name" value="HTH_CROC1"/>
    <property type="match status" value="1"/>
</dbReference>
<dbReference type="InterPro" id="IPR001387">
    <property type="entry name" value="Cro/C1-type_HTH"/>
</dbReference>
<accession>A0A5S3P652</accession>
<dbReference type="AlphaFoldDB" id="A0A5S3P652"/>
<protein>
    <submittedName>
        <fullName evidence="3">Helix-turn-helix transcriptional regulator</fullName>
    </submittedName>
</protein>
<dbReference type="InterPro" id="IPR010982">
    <property type="entry name" value="Lambda_DNA-bd_dom_sf"/>
</dbReference>
<evidence type="ECO:0000313" key="4">
    <source>
        <dbReference type="Proteomes" id="UP000309668"/>
    </source>
</evidence>
<organism evidence="3 4">
    <name type="scientific">Qipengyuania marisflavi</name>
    <dbReference type="NCBI Taxonomy" id="2486356"/>
    <lineage>
        <taxon>Bacteria</taxon>
        <taxon>Pseudomonadati</taxon>
        <taxon>Pseudomonadota</taxon>
        <taxon>Alphaproteobacteria</taxon>
        <taxon>Sphingomonadales</taxon>
        <taxon>Erythrobacteraceae</taxon>
        <taxon>Qipengyuania</taxon>
    </lineage>
</organism>
<dbReference type="RefSeq" id="WP_138616484.1">
    <property type="nucleotide sequence ID" value="NZ_VCAO01000002.1"/>
</dbReference>
<comment type="caution">
    <text evidence="3">The sequence shown here is derived from an EMBL/GenBank/DDBJ whole genome shotgun (WGS) entry which is preliminary data.</text>
</comment>
<dbReference type="SMART" id="SM00530">
    <property type="entry name" value="HTH_XRE"/>
    <property type="match status" value="1"/>
</dbReference>
<evidence type="ECO:0000259" key="2">
    <source>
        <dbReference type="PROSITE" id="PS50943"/>
    </source>
</evidence>
<dbReference type="EMBL" id="VCAO01000002">
    <property type="protein sequence ID" value="TMM48703.1"/>
    <property type="molecule type" value="Genomic_DNA"/>
</dbReference>
<dbReference type="GO" id="GO:0003677">
    <property type="term" value="F:DNA binding"/>
    <property type="evidence" value="ECO:0007669"/>
    <property type="project" value="UniProtKB-KW"/>
</dbReference>
<dbReference type="Gene3D" id="1.10.260.40">
    <property type="entry name" value="lambda repressor-like DNA-binding domains"/>
    <property type="match status" value="1"/>
</dbReference>
<dbReference type="PANTHER" id="PTHR46558">
    <property type="entry name" value="TRACRIPTIONAL REGULATORY PROTEIN-RELATED-RELATED"/>
    <property type="match status" value="1"/>
</dbReference>
<keyword evidence="4" id="KW-1185">Reference proteome</keyword>
<keyword evidence="1" id="KW-0238">DNA-binding</keyword>
<dbReference type="Proteomes" id="UP000309668">
    <property type="component" value="Unassembled WGS sequence"/>
</dbReference>
<dbReference type="Pfam" id="PF01381">
    <property type="entry name" value="HTH_3"/>
    <property type="match status" value="1"/>
</dbReference>
<gene>
    <name evidence="3" type="ORF">FEV51_04710</name>
</gene>
<feature type="domain" description="HTH cro/C1-type" evidence="2">
    <location>
        <begin position="9"/>
        <end position="63"/>
    </location>
</feature>
<proteinExistence type="predicted"/>
<dbReference type="SUPFAM" id="SSF47413">
    <property type="entry name" value="lambda repressor-like DNA-binding domains"/>
    <property type="match status" value="1"/>
</dbReference>
<dbReference type="OrthoDB" id="3034420at2"/>
<evidence type="ECO:0000313" key="3">
    <source>
        <dbReference type="EMBL" id="TMM48703.1"/>
    </source>
</evidence>